<dbReference type="SUPFAM" id="SSF52172">
    <property type="entry name" value="CheY-like"/>
    <property type="match status" value="1"/>
</dbReference>
<evidence type="ECO:0000313" key="1">
    <source>
        <dbReference type="EMBL" id="KOA18310.1"/>
    </source>
</evidence>
<protein>
    <submittedName>
        <fullName evidence="1">Chemotaxis protein CheY</fullName>
    </submittedName>
</protein>
<gene>
    <name evidence="1" type="primary">cheY_6</name>
    <name evidence="1" type="ORF">CLHOM_32070</name>
</gene>
<organism evidence="1 2">
    <name type="scientific">Clostridium homopropionicum DSM 5847</name>
    <dbReference type="NCBI Taxonomy" id="1121318"/>
    <lineage>
        <taxon>Bacteria</taxon>
        <taxon>Bacillati</taxon>
        <taxon>Bacillota</taxon>
        <taxon>Clostridia</taxon>
        <taxon>Eubacteriales</taxon>
        <taxon>Clostridiaceae</taxon>
        <taxon>Clostridium</taxon>
    </lineage>
</organism>
<dbReference type="Proteomes" id="UP000037043">
    <property type="component" value="Unassembled WGS sequence"/>
</dbReference>
<reference evidence="2" key="1">
    <citation type="submission" date="2015-08" db="EMBL/GenBank/DDBJ databases">
        <title>Genome sequence of the strict anaerobe Clostridium homopropionicum LuHBu1 (DSM 5847T).</title>
        <authorList>
            <person name="Poehlein A."/>
            <person name="Beck M."/>
            <person name="Schiel-Bengelsdorf B."/>
            <person name="Bengelsdorf F.R."/>
            <person name="Daniel R."/>
            <person name="Duerre P."/>
        </authorList>
    </citation>
    <scope>NUCLEOTIDE SEQUENCE [LARGE SCALE GENOMIC DNA]</scope>
    <source>
        <strain evidence="2">DSM 5847</strain>
    </source>
</reference>
<name>A0A0L6Z5R6_9CLOT</name>
<keyword evidence="2" id="KW-1185">Reference proteome</keyword>
<sequence length="148" mass="16708">MDKILVINDCRLEEVIMKDILVNEGYQVKIDNEYGAISSVKDFLPNTVIVNLIMRETTGDKLISRIKGINNEIKCILSSSNLLQLEDFSENKVDAVIKTPIERESLLKAVKDPAKAKLKAKFCINCGTKIEKEIEFRAKFCPDCGEKL</sequence>
<dbReference type="AlphaFoldDB" id="A0A0L6Z5R6"/>
<dbReference type="RefSeq" id="WP_052222660.1">
    <property type="nucleotide sequence ID" value="NZ_LHUR01000042.1"/>
</dbReference>
<dbReference type="InterPro" id="IPR011006">
    <property type="entry name" value="CheY-like_superfamily"/>
</dbReference>
<evidence type="ECO:0000313" key="2">
    <source>
        <dbReference type="Proteomes" id="UP000037043"/>
    </source>
</evidence>
<dbReference type="PATRIC" id="fig|1121318.3.peg.3206"/>
<dbReference type="EMBL" id="LHUR01000042">
    <property type="protein sequence ID" value="KOA18310.1"/>
    <property type="molecule type" value="Genomic_DNA"/>
</dbReference>
<dbReference type="Gene3D" id="3.40.50.2300">
    <property type="match status" value="1"/>
</dbReference>
<dbReference type="STRING" id="36844.SAMN04488501_101276"/>
<proteinExistence type="predicted"/>
<comment type="caution">
    <text evidence="1">The sequence shown here is derived from an EMBL/GenBank/DDBJ whole genome shotgun (WGS) entry which is preliminary data.</text>
</comment>
<accession>A0A0L6Z5R6</accession>